<dbReference type="OrthoDB" id="5559358at2"/>
<evidence type="ECO:0000256" key="2">
    <source>
        <dbReference type="ARBA" id="ARBA00009622"/>
    </source>
</evidence>
<protein>
    <submittedName>
        <fullName evidence="10">TPR repeat-containing protein</fullName>
    </submittedName>
</protein>
<comment type="subcellular location">
    <subcellularLocation>
        <location evidence="1">Cytoplasm</location>
        <location evidence="1">Cytoskeleton</location>
    </subcellularLocation>
</comment>
<sequence>MSVRIGFAASFVHPIALVLLFGIALSACMSRSVKIDPMILRAKFEEKIHDSFGQKREEMRARGAPPSEFDRLYHLLANARGRLPDIARSTRSAEFAIPGTESSLVHRATVLVQKRHVDFALEFLEKNLAEGRELHREAPRRLAEAAVLKSDLYAVKLEREHARQAILEAVALDGGWWEVHNRLGLYLITEHGKPDWDAAEREFKEAERLVERDEDRIAVLGNLGSYFQHRKLYTEAETRYREALLIGERTLGPEHPDLIGHLVDLADLLYATHRAREAEPLYRRAMAIYDKSSTAGFSCPGAVSVRNLAELLKAENHLDEAEPFMRRAVTLVERCEGRENPQTAFQLSSHAKLLLDMNRPAEAEPLYRHALAITKQSLGPEHPQVAVSLNNLAQLLFALQRLEEAEPLFRQALAIGEKTLGPEHPYVATYLDSLAQFLFTKNRFVEAEPLFRRALAIQEKTSGREHSQVAVQLNNLARCLFFLHRPLEAEPLYRRALAISEKSFGSEHPNIAPHLDNLAQLLSAKKRFSEAEPLYRRALAIDEKHFGREDPKVATHLNNVALLLQATGRNAEAEPMMHQAVLILLKSSLISGKIHPDLRKIFANYFWLSRSTGLGEIQIQWNLAGLRLEAGYTPDEWQKILESL</sequence>
<dbReference type="AlphaFoldDB" id="A0A250KTI1"/>
<keyword evidence="9" id="KW-0206">Cytoskeleton</keyword>
<evidence type="ECO:0000313" key="10">
    <source>
        <dbReference type="EMBL" id="BBA34960.1"/>
    </source>
</evidence>
<evidence type="ECO:0000256" key="3">
    <source>
        <dbReference type="ARBA" id="ARBA00022490"/>
    </source>
</evidence>
<dbReference type="GO" id="GO:0007018">
    <property type="term" value="P:microtubule-based movement"/>
    <property type="evidence" value="ECO:0007669"/>
    <property type="project" value="TreeGrafter"/>
</dbReference>
<proteinExistence type="inferred from homology"/>
<keyword evidence="5" id="KW-0677">Repeat</keyword>
<dbReference type="GO" id="GO:0019894">
    <property type="term" value="F:kinesin binding"/>
    <property type="evidence" value="ECO:0007669"/>
    <property type="project" value="TreeGrafter"/>
</dbReference>
<keyword evidence="3" id="KW-0963">Cytoplasm</keyword>
<evidence type="ECO:0000313" key="11">
    <source>
        <dbReference type="Proteomes" id="UP000266313"/>
    </source>
</evidence>
<dbReference type="InterPro" id="IPR002151">
    <property type="entry name" value="Kinesin_light"/>
</dbReference>
<dbReference type="KEGG" id="mmai:sS8_3017"/>
<dbReference type="RefSeq" id="WP_119630247.1">
    <property type="nucleotide sequence ID" value="NZ_AP017928.1"/>
</dbReference>
<dbReference type="PRINTS" id="PR00381">
    <property type="entry name" value="KINESINLIGHT"/>
</dbReference>
<dbReference type="InterPro" id="IPR011990">
    <property type="entry name" value="TPR-like_helical_dom_sf"/>
</dbReference>
<evidence type="ECO:0000256" key="5">
    <source>
        <dbReference type="ARBA" id="ARBA00022737"/>
    </source>
</evidence>
<evidence type="ECO:0000256" key="8">
    <source>
        <dbReference type="ARBA" id="ARBA00023175"/>
    </source>
</evidence>
<evidence type="ECO:0000256" key="6">
    <source>
        <dbReference type="ARBA" id="ARBA00022803"/>
    </source>
</evidence>
<comment type="similarity">
    <text evidence="2">Belongs to the kinesin light chain family.</text>
</comment>
<dbReference type="InterPro" id="IPR019734">
    <property type="entry name" value="TPR_rpt"/>
</dbReference>
<organism evidence="10 11">
    <name type="scientific">Methylocaldum marinum</name>
    <dbReference type="NCBI Taxonomy" id="1432792"/>
    <lineage>
        <taxon>Bacteria</taxon>
        <taxon>Pseudomonadati</taxon>
        <taxon>Pseudomonadota</taxon>
        <taxon>Gammaproteobacteria</taxon>
        <taxon>Methylococcales</taxon>
        <taxon>Methylococcaceae</taxon>
        <taxon>Methylocaldum</taxon>
    </lineage>
</organism>
<evidence type="ECO:0000256" key="9">
    <source>
        <dbReference type="ARBA" id="ARBA00023212"/>
    </source>
</evidence>
<dbReference type="EMBL" id="AP017928">
    <property type="protein sequence ID" value="BBA34960.1"/>
    <property type="molecule type" value="Genomic_DNA"/>
</dbReference>
<keyword evidence="8" id="KW-0505">Motor protein</keyword>
<keyword evidence="11" id="KW-1185">Reference proteome</keyword>
<keyword evidence="7" id="KW-0175">Coiled coil</keyword>
<accession>A0A250KTI1</accession>
<dbReference type="PANTHER" id="PTHR45783">
    <property type="entry name" value="KINESIN LIGHT CHAIN"/>
    <property type="match status" value="1"/>
</dbReference>
<dbReference type="Gene3D" id="1.25.40.10">
    <property type="entry name" value="Tetratricopeptide repeat domain"/>
    <property type="match status" value="3"/>
</dbReference>
<dbReference type="SUPFAM" id="SSF48452">
    <property type="entry name" value="TPR-like"/>
    <property type="match status" value="3"/>
</dbReference>
<dbReference type="PROSITE" id="PS51257">
    <property type="entry name" value="PROKAR_LIPOPROTEIN"/>
    <property type="match status" value="1"/>
</dbReference>
<evidence type="ECO:0000256" key="7">
    <source>
        <dbReference type="ARBA" id="ARBA00023054"/>
    </source>
</evidence>
<gene>
    <name evidence="10" type="ORF">sS8_3017</name>
</gene>
<keyword evidence="4" id="KW-0493">Microtubule</keyword>
<reference evidence="10 11" key="1">
    <citation type="submission" date="2016-12" db="EMBL/GenBank/DDBJ databases">
        <title>Genome sequencing of Methylocaldum marinum.</title>
        <authorList>
            <person name="Takeuchi M."/>
            <person name="Kamagata Y."/>
            <person name="Hiraoka S."/>
            <person name="Oshima K."/>
            <person name="Hattori M."/>
            <person name="Iwasaki W."/>
        </authorList>
    </citation>
    <scope>NUCLEOTIDE SEQUENCE [LARGE SCALE GENOMIC DNA]</scope>
    <source>
        <strain evidence="10 11">S8</strain>
    </source>
</reference>
<dbReference type="SMART" id="SM00028">
    <property type="entry name" value="TPR"/>
    <property type="match status" value="8"/>
</dbReference>
<name>A0A250KTI1_9GAMM</name>
<dbReference type="Proteomes" id="UP000266313">
    <property type="component" value="Chromosome"/>
</dbReference>
<evidence type="ECO:0000256" key="4">
    <source>
        <dbReference type="ARBA" id="ARBA00022701"/>
    </source>
</evidence>
<dbReference type="GO" id="GO:0005874">
    <property type="term" value="C:microtubule"/>
    <property type="evidence" value="ECO:0007669"/>
    <property type="project" value="UniProtKB-KW"/>
</dbReference>
<dbReference type="Pfam" id="PF13374">
    <property type="entry name" value="TPR_10"/>
    <property type="match status" value="1"/>
</dbReference>
<dbReference type="Pfam" id="PF13424">
    <property type="entry name" value="TPR_12"/>
    <property type="match status" value="4"/>
</dbReference>
<evidence type="ECO:0000256" key="1">
    <source>
        <dbReference type="ARBA" id="ARBA00004245"/>
    </source>
</evidence>
<keyword evidence="6" id="KW-0802">TPR repeat</keyword>
<dbReference type="GO" id="GO:0005737">
    <property type="term" value="C:cytoplasm"/>
    <property type="evidence" value="ECO:0007669"/>
    <property type="project" value="TreeGrafter"/>
</dbReference>
<dbReference type="PANTHER" id="PTHR45783:SF3">
    <property type="entry name" value="KINESIN LIGHT CHAIN"/>
    <property type="match status" value="1"/>
</dbReference>
<dbReference type="GO" id="GO:0005871">
    <property type="term" value="C:kinesin complex"/>
    <property type="evidence" value="ECO:0007669"/>
    <property type="project" value="InterPro"/>
</dbReference>